<keyword evidence="3" id="KW-1185">Reference proteome</keyword>
<dbReference type="EMBL" id="LT993738">
    <property type="protein sequence ID" value="SPN73546.1"/>
    <property type="molecule type" value="Genomic_DNA"/>
</dbReference>
<dbReference type="Proteomes" id="UP000244926">
    <property type="component" value="Chromosome I"/>
</dbReference>
<dbReference type="InterPro" id="IPR000845">
    <property type="entry name" value="Nucleoside_phosphorylase_d"/>
</dbReference>
<evidence type="ECO:0000313" key="2">
    <source>
        <dbReference type="EMBL" id="SPN73546.1"/>
    </source>
</evidence>
<organism evidence="2 3">
    <name type="scientific">Chlamydia serpentis</name>
    <dbReference type="NCBI Taxonomy" id="1967782"/>
    <lineage>
        <taxon>Bacteria</taxon>
        <taxon>Pseudomonadati</taxon>
        <taxon>Chlamydiota</taxon>
        <taxon>Chlamydiia</taxon>
        <taxon>Chlamydiales</taxon>
        <taxon>Chlamydiaceae</taxon>
        <taxon>Chlamydia/Chlamydophila group</taxon>
        <taxon>Chlamydia</taxon>
    </lineage>
</organism>
<gene>
    <name evidence="2" type="ORF">C10C_0376</name>
</gene>
<name>A0A2R8FB74_9CHLA</name>
<dbReference type="OrthoDB" id="3852236at2"/>
<accession>A0A2R8FB74</accession>
<dbReference type="AlphaFoldDB" id="A0A2R8FB74"/>
<proteinExistence type="predicted"/>
<dbReference type="InterPro" id="IPR035994">
    <property type="entry name" value="Nucleoside_phosphorylase_sf"/>
</dbReference>
<dbReference type="RefSeq" id="WP_108896508.1">
    <property type="nucleotide sequence ID" value="NZ_LT993738.1"/>
</dbReference>
<dbReference type="KEGG" id="csee:C10C_0376"/>
<dbReference type="GO" id="GO:0009116">
    <property type="term" value="P:nucleoside metabolic process"/>
    <property type="evidence" value="ECO:0007669"/>
    <property type="project" value="InterPro"/>
</dbReference>
<evidence type="ECO:0000259" key="1">
    <source>
        <dbReference type="Pfam" id="PF01048"/>
    </source>
</evidence>
<dbReference type="GO" id="GO:0003824">
    <property type="term" value="F:catalytic activity"/>
    <property type="evidence" value="ECO:0007669"/>
    <property type="project" value="InterPro"/>
</dbReference>
<evidence type="ECO:0000313" key="3">
    <source>
        <dbReference type="Proteomes" id="UP000244926"/>
    </source>
</evidence>
<reference evidence="3" key="1">
    <citation type="submission" date="2017-11" db="EMBL/GenBank/DDBJ databases">
        <authorList>
            <person name="Seth-Smith MB H."/>
        </authorList>
    </citation>
    <scope>NUCLEOTIDE SEQUENCE [LARGE SCALE GENOMIC DNA]</scope>
</reference>
<dbReference type="SUPFAM" id="SSF53167">
    <property type="entry name" value="Purine and uridine phosphorylases"/>
    <property type="match status" value="1"/>
</dbReference>
<dbReference type="Pfam" id="PF01048">
    <property type="entry name" value="PNP_UDP_1"/>
    <property type="match status" value="1"/>
</dbReference>
<sequence>MNVVNTLKKIFCIVADYREISPLLQTLSFKQINHNLYSHIGPNYHLDLYIVHVWGSMAMLEALQNYPRSSTDYDLWINLGFAGACSPKIPLGKCYNINQIGKLSNDSPPRLTEDLHYVLESLPDSLPQNSLVTSPTTYHYGFHETFKLVDMEGYAIASEAAYYEIPCAFLKIVSDYTIPGDNPLDKRAQKLSENLTQILLKALPELIKTATPPKVLLPCL</sequence>
<protein>
    <submittedName>
        <fullName evidence="2">Nucleosidase,Phosphorylase superfamily</fullName>
    </submittedName>
</protein>
<feature type="domain" description="Nucleoside phosphorylase" evidence="1">
    <location>
        <begin position="142"/>
        <end position="203"/>
    </location>
</feature>
<dbReference type="Gene3D" id="3.40.50.1580">
    <property type="entry name" value="Nucleoside phosphorylase domain"/>
    <property type="match status" value="1"/>
</dbReference>